<evidence type="ECO:0000256" key="1">
    <source>
        <dbReference type="SAM" id="MobiDB-lite"/>
    </source>
</evidence>
<sequence>MKSTLETLPSGLGGTIRSASTPSVLGLNNPSVKTAIDNSGEDDDDPIVPPNIRSNVSCRAILPEIDAQVIHNEAIADYIMSAQSQELDMIQKLRLLDLQPTAFLLTHPKKAIRWTQEKTVQAIAHYKMFLLLHYLYPDQNIVPTEEIDLVWEHHFADNAKYRQDCQMLFGHFLDHNPYFGILDEADEKNWLAAFAETKLLFEKHFGRDFLAAVNLEFTNPARCELPKKQKQIHPLNIQADVIDILPWHLLKCG</sequence>
<feature type="region of interest" description="Disordered" evidence="1">
    <location>
        <begin position="30"/>
        <end position="49"/>
    </location>
</feature>
<proteinExistence type="predicted"/>
<dbReference type="InterPro" id="IPR009836">
    <property type="entry name" value="GRDP-like"/>
</dbReference>
<dbReference type="RefSeq" id="WP_190713032.1">
    <property type="nucleotide sequence ID" value="NZ_JACJST010000005.1"/>
</dbReference>
<accession>A0ABR8FGF8</accession>
<comment type="caution">
    <text evidence="2">The sequence shown here is derived from an EMBL/GenBank/DDBJ whole genome shotgun (WGS) entry which is preliminary data.</text>
</comment>
<organism evidence="2 3">
    <name type="scientific">Anabaena lutea FACHB-196</name>
    <dbReference type="NCBI Taxonomy" id="2692881"/>
    <lineage>
        <taxon>Bacteria</taxon>
        <taxon>Bacillati</taxon>
        <taxon>Cyanobacteriota</taxon>
        <taxon>Cyanophyceae</taxon>
        <taxon>Nostocales</taxon>
        <taxon>Nostocaceae</taxon>
        <taxon>Anabaena</taxon>
    </lineage>
</organism>
<keyword evidence="3" id="KW-1185">Reference proteome</keyword>
<dbReference type="PANTHER" id="PTHR34365:SF7">
    <property type="entry name" value="GLYCINE-RICH DOMAIN-CONTAINING PROTEIN 1"/>
    <property type="match status" value="1"/>
</dbReference>
<protein>
    <submittedName>
        <fullName evidence="2">Uncharacterized protein</fullName>
    </submittedName>
</protein>
<dbReference type="PANTHER" id="PTHR34365">
    <property type="entry name" value="ENOLASE (DUF1399)"/>
    <property type="match status" value="1"/>
</dbReference>
<evidence type="ECO:0000313" key="3">
    <source>
        <dbReference type="Proteomes" id="UP000640531"/>
    </source>
</evidence>
<evidence type="ECO:0000313" key="2">
    <source>
        <dbReference type="EMBL" id="MBD2567791.1"/>
    </source>
</evidence>
<dbReference type="EMBL" id="JACJST010000005">
    <property type="protein sequence ID" value="MBD2567791.1"/>
    <property type="molecule type" value="Genomic_DNA"/>
</dbReference>
<gene>
    <name evidence="2" type="ORF">H6G59_07680</name>
</gene>
<dbReference type="Proteomes" id="UP000640531">
    <property type="component" value="Unassembled WGS sequence"/>
</dbReference>
<name>A0ABR8FGF8_9NOST</name>
<reference evidence="2 3" key="1">
    <citation type="journal article" date="2020" name="ISME J.">
        <title>Comparative genomics reveals insights into cyanobacterial evolution and habitat adaptation.</title>
        <authorList>
            <person name="Chen M.Y."/>
            <person name="Teng W.K."/>
            <person name="Zhao L."/>
            <person name="Hu C.X."/>
            <person name="Zhou Y.K."/>
            <person name="Han B.P."/>
            <person name="Song L.R."/>
            <person name="Shu W.S."/>
        </authorList>
    </citation>
    <scope>NUCLEOTIDE SEQUENCE [LARGE SCALE GENOMIC DNA]</scope>
    <source>
        <strain evidence="2 3">FACHB-196</strain>
    </source>
</reference>